<dbReference type="Gene3D" id="2.170.270.10">
    <property type="entry name" value="SET domain"/>
    <property type="match status" value="1"/>
</dbReference>
<sequence length="514" mass="58232">MDEGEQRQDVVHPYHPQPVPLPESSPVLVGACGEAVQRIVHVPPSASSPAPVSNGVEGLAAQRGARNKTLPAKFLDDEWSSGIQGKTDRPCPKKEGKLPPSYRKRSKKTAQAKAKKTKKLSQLTRTQSPIGKRTRRSKKYTRESISYECLRALFKYPLERAAKELNVCGRTLRRRCKDFGIEKWPYFQVASRKSVLESLAREAAGTSGKDTDPGTLVTLRKSAAERKPSSSKRKSAAKKKVGAEKGAKQALTGNKKKVLRIKQATCRGECIDLMQKVDGQLMQKKQKKNLLEEKKLQEAEARRKVEDDRVQKNIEGILCSRLEPWNKDWKNLYYNRNFHVTKTKMAKRTRNECSVAPEEKVMAKKSRRSEAMVLNDMVKIGKSPVHAWGLFASRTIKEGTKIIEYVGELTRASLADKRENFYERNGMDSTYMFRVGKNLIDATLRGGPARYINHSCDPNCRPRELTKENKIVLFSIKDIQPGQELFYDYKFDFEELGKKTPCHCGAPNCRGWMN</sequence>
<feature type="domain" description="Post-SET" evidence="17">
    <location>
        <begin position="498"/>
        <end position="514"/>
    </location>
</feature>
<dbReference type="SUPFAM" id="SSF82199">
    <property type="entry name" value="SET domain"/>
    <property type="match status" value="1"/>
</dbReference>
<dbReference type="Pfam" id="PF00856">
    <property type="entry name" value="SET"/>
    <property type="match status" value="1"/>
</dbReference>
<dbReference type="GO" id="GO:0032259">
    <property type="term" value="P:methylation"/>
    <property type="evidence" value="ECO:0007669"/>
    <property type="project" value="UniProtKB-KW"/>
</dbReference>
<dbReference type="GO" id="GO:0140999">
    <property type="term" value="F:histone H3K4 trimethyltransferase activity"/>
    <property type="evidence" value="ECO:0007669"/>
    <property type="project" value="UniProtKB-EC"/>
</dbReference>
<accession>A0A5B8MS18</accession>
<keyword evidence="8" id="KW-0238">DNA-binding</keyword>
<evidence type="ECO:0000256" key="2">
    <source>
        <dbReference type="ARBA" id="ARBA00012182"/>
    </source>
</evidence>
<keyword evidence="7" id="KW-0805">Transcription regulation</keyword>
<comment type="catalytic activity">
    <reaction evidence="12">
        <text>N(6)-methyl-L-lysyl(4)-[histone H3] + S-adenosyl-L-methionine = N(6),N(6)-dimethyl-L-lysyl(4)-[histone H3] + S-adenosyl-L-homocysteine + H(+)</text>
        <dbReference type="Rhea" id="RHEA:60268"/>
        <dbReference type="Rhea" id="RHEA-COMP:15540"/>
        <dbReference type="Rhea" id="RHEA-COMP:15543"/>
        <dbReference type="ChEBI" id="CHEBI:15378"/>
        <dbReference type="ChEBI" id="CHEBI:57856"/>
        <dbReference type="ChEBI" id="CHEBI:59789"/>
        <dbReference type="ChEBI" id="CHEBI:61929"/>
        <dbReference type="ChEBI" id="CHEBI:61976"/>
    </reaction>
</comment>
<dbReference type="OrthoDB" id="308383at2759"/>
<reference evidence="19 20" key="1">
    <citation type="submission" date="2018-07" db="EMBL/GenBank/DDBJ databases">
        <title>The complete nuclear genome of the prasinophyte Chloropicon primus (CCMP1205).</title>
        <authorList>
            <person name="Pombert J.-F."/>
            <person name="Otis C."/>
            <person name="Turmel M."/>
            <person name="Lemieux C."/>
        </authorList>
    </citation>
    <scope>NUCLEOTIDE SEQUENCE [LARGE SCALE GENOMIC DNA]</scope>
    <source>
        <strain evidence="19 20">CCMP1205</strain>
    </source>
</reference>
<dbReference type="InterPro" id="IPR003616">
    <property type="entry name" value="Post-SET_dom"/>
</dbReference>
<evidence type="ECO:0000256" key="4">
    <source>
        <dbReference type="ARBA" id="ARBA00022679"/>
    </source>
</evidence>
<feature type="domain" description="RWP-RK" evidence="18">
    <location>
        <begin position="126"/>
        <end position="212"/>
    </location>
</feature>
<evidence type="ECO:0000256" key="7">
    <source>
        <dbReference type="ARBA" id="ARBA00023015"/>
    </source>
</evidence>
<keyword evidence="5" id="KW-0949">S-adenosyl-L-methionine</keyword>
<evidence type="ECO:0000256" key="11">
    <source>
        <dbReference type="ARBA" id="ARBA00047571"/>
    </source>
</evidence>
<evidence type="ECO:0000313" key="19">
    <source>
        <dbReference type="EMBL" id="QDZ23389.1"/>
    </source>
</evidence>
<dbReference type="PROSITE" id="PS51519">
    <property type="entry name" value="RWP_RK"/>
    <property type="match status" value="1"/>
</dbReference>
<dbReference type="STRING" id="1764295.A0A5B8MS18"/>
<keyword evidence="10" id="KW-0539">Nucleus</keyword>
<evidence type="ECO:0000256" key="5">
    <source>
        <dbReference type="ARBA" id="ARBA00022691"/>
    </source>
</evidence>
<feature type="compositionally biased region" description="Basic and acidic residues" evidence="15">
    <location>
        <begin position="1"/>
        <end position="12"/>
    </location>
</feature>
<keyword evidence="20" id="KW-1185">Reference proteome</keyword>
<evidence type="ECO:0000256" key="15">
    <source>
        <dbReference type="SAM" id="MobiDB-lite"/>
    </source>
</evidence>
<feature type="compositionally biased region" description="Low complexity" evidence="15">
    <location>
        <begin position="44"/>
        <end position="53"/>
    </location>
</feature>
<gene>
    <name evidence="19" type="ORF">A3770_10p59070</name>
</gene>
<feature type="region of interest" description="Disordered" evidence="15">
    <location>
        <begin position="221"/>
        <end position="253"/>
    </location>
</feature>
<name>A0A5B8MS18_9CHLO</name>
<dbReference type="InterPro" id="IPR001214">
    <property type="entry name" value="SET_dom"/>
</dbReference>
<evidence type="ECO:0000256" key="13">
    <source>
        <dbReference type="ARBA" id="ARBA00049129"/>
    </source>
</evidence>
<dbReference type="SMART" id="SM00508">
    <property type="entry name" value="PostSET"/>
    <property type="match status" value="1"/>
</dbReference>
<keyword evidence="9" id="KW-0804">Transcription</keyword>
<dbReference type="Proteomes" id="UP000316726">
    <property type="component" value="Chromosome 10"/>
</dbReference>
<dbReference type="PANTHER" id="PTHR45814:SF2">
    <property type="entry name" value="HISTONE-LYSINE N-METHYLTRANSFERASE SETD1"/>
    <property type="match status" value="1"/>
</dbReference>
<dbReference type="InterPro" id="IPR046341">
    <property type="entry name" value="SET_dom_sf"/>
</dbReference>
<proteinExistence type="predicted"/>
<comment type="subcellular location">
    <subcellularLocation>
        <location evidence="1">Nucleus</location>
    </subcellularLocation>
</comment>
<dbReference type="PANTHER" id="PTHR45814">
    <property type="entry name" value="HISTONE-LYSINE N-METHYLTRANSFERASE SETD1"/>
    <property type="match status" value="1"/>
</dbReference>
<feature type="coiled-coil region" evidence="14">
    <location>
        <begin position="274"/>
        <end position="307"/>
    </location>
</feature>
<evidence type="ECO:0000259" key="18">
    <source>
        <dbReference type="PROSITE" id="PS51519"/>
    </source>
</evidence>
<feature type="domain" description="SET" evidence="16">
    <location>
        <begin position="376"/>
        <end position="490"/>
    </location>
</feature>
<evidence type="ECO:0000256" key="3">
    <source>
        <dbReference type="ARBA" id="ARBA00022603"/>
    </source>
</evidence>
<dbReference type="EMBL" id="CP031043">
    <property type="protein sequence ID" value="QDZ23389.1"/>
    <property type="molecule type" value="Genomic_DNA"/>
</dbReference>
<dbReference type="Pfam" id="PF02042">
    <property type="entry name" value="RWP-RK"/>
    <property type="match status" value="1"/>
</dbReference>
<dbReference type="GO" id="GO:0048188">
    <property type="term" value="C:Set1C/COMPASS complex"/>
    <property type="evidence" value="ECO:0007669"/>
    <property type="project" value="TreeGrafter"/>
</dbReference>
<organism evidence="19 20">
    <name type="scientific">Chloropicon primus</name>
    <dbReference type="NCBI Taxonomy" id="1764295"/>
    <lineage>
        <taxon>Eukaryota</taxon>
        <taxon>Viridiplantae</taxon>
        <taxon>Chlorophyta</taxon>
        <taxon>Chloropicophyceae</taxon>
        <taxon>Chloropicales</taxon>
        <taxon>Chloropicaceae</taxon>
        <taxon>Chloropicon</taxon>
    </lineage>
</organism>
<evidence type="ECO:0000259" key="17">
    <source>
        <dbReference type="PROSITE" id="PS50868"/>
    </source>
</evidence>
<protein>
    <recommendedName>
        <fullName evidence="2">[histone H3]-lysine(4) N-trimethyltransferase</fullName>
        <ecNumber evidence="2">2.1.1.354</ecNumber>
    </recommendedName>
</protein>
<evidence type="ECO:0000256" key="10">
    <source>
        <dbReference type="ARBA" id="ARBA00023242"/>
    </source>
</evidence>
<dbReference type="AlphaFoldDB" id="A0A5B8MS18"/>
<evidence type="ECO:0000256" key="9">
    <source>
        <dbReference type="ARBA" id="ARBA00023163"/>
    </source>
</evidence>
<comment type="catalytic activity">
    <reaction evidence="11">
        <text>L-lysyl(4)-[histone H3] + 3 S-adenosyl-L-methionine = N(6),N(6),N(6)-trimethyl-L-lysyl(4)-[histone H3] + 3 S-adenosyl-L-homocysteine + 3 H(+)</text>
        <dbReference type="Rhea" id="RHEA:60260"/>
        <dbReference type="Rhea" id="RHEA-COMP:15537"/>
        <dbReference type="Rhea" id="RHEA-COMP:15547"/>
        <dbReference type="ChEBI" id="CHEBI:15378"/>
        <dbReference type="ChEBI" id="CHEBI:29969"/>
        <dbReference type="ChEBI" id="CHEBI:57856"/>
        <dbReference type="ChEBI" id="CHEBI:59789"/>
        <dbReference type="ChEBI" id="CHEBI:61961"/>
        <dbReference type="EC" id="2.1.1.354"/>
    </reaction>
</comment>
<evidence type="ECO:0000259" key="16">
    <source>
        <dbReference type="PROSITE" id="PS50280"/>
    </source>
</evidence>
<feature type="region of interest" description="Disordered" evidence="15">
    <location>
        <begin position="44"/>
        <end position="139"/>
    </location>
</feature>
<keyword evidence="6" id="KW-0156">Chromatin regulator</keyword>
<evidence type="ECO:0000256" key="8">
    <source>
        <dbReference type="ARBA" id="ARBA00023125"/>
    </source>
</evidence>
<feature type="compositionally biased region" description="Basic residues" evidence="15">
    <location>
        <begin position="102"/>
        <end position="119"/>
    </location>
</feature>
<evidence type="ECO:0000313" key="20">
    <source>
        <dbReference type="Proteomes" id="UP000316726"/>
    </source>
</evidence>
<dbReference type="SMART" id="SM00317">
    <property type="entry name" value="SET"/>
    <property type="match status" value="1"/>
</dbReference>
<comment type="catalytic activity">
    <reaction evidence="13">
        <text>N(6),N(6)-dimethyl-L-lysyl(4)-[histone H3] + S-adenosyl-L-methionine = N(6),N(6),N(6)-trimethyl-L-lysyl(4)-[histone H3] + S-adenosyl-L-homocysteine + H(+)</text>
        <dbReference type="Rhea" id="RHEA:60272"/>
        <dbReference type="Rhea" id="RHEA-COMP:15537"/>
        <dbReference type="Rhea" id="RHEA-COMP:15540"/>
        <dbReference type="ChEBI" id="CHEBI:15378"/>
        <dbReference type="ChEBI" id="CHEBI:57856"/>
        <dbReference type="ChEBI" id="CHEBI:59789"/>
        <dbReference type="ChEBI" id="CHEBI:61961"/>
        <dbReference type="ChEBI" id="CHEBI:61976"/>
    </reaction>
</comment>
<dbReference type="PROSITE" id="PS50280">
    <property type="entry name" value="SET"/>
    <property type="match status" value="1"/>
</dbReference>
<dbReference type="CDD" id="cd10518">
    <property type="entry name" value="SET_SETD1-like"/>
    <property type="match status" value="1"/>
</dbReference>
<dbReference type="GO" id="GO:0003677">
    <property type="term" value="F:DNA binding"/>
    <property type="evidence" value="ECO:0007669"/>
    <property type="project" value="UniProtKB-KW"/>
</dbReference>
<keyword evidence="3" id="KW-0489">Methyltransferase</keyword>
<feature type="compositionally biased region" description="Basic residues" evidence="15">
    <location>
        <begin position="229"/>
        <end position="240"/>
    </location>
</feature>
<dbReference type="InterPro" id="IPR044570">
    <property type="entry name" value="Set1-like"/>
</dbReference>
<feature type="region of interest" description="Disordered" evidence="15">
    <location>
        <begin position="1"/>
        <end position="26"/>
    </location>
</feature>
<evidence type="ECO:0000256" key="14">
    <source>
        <dbReference type="SAM" id="Coils"/>
    </source>
</evidence>
<dbReference type="InterPro" id="IPR003035">
    <property type="entry name" value="RWP-RK_dom"/>
</dbReference>
<keyword evidence="4" id="KW-0808">Transferase</keyword>
<keyword evidence="14" id="KW-0175">Coiled coil</keyword>
<dbReference type="PROSITE" id="PS50868">
    <property type="entry name" value="POST_SET"/>
    <property type="match status" value="1"/>
</dbReference>
<evidence type="ECO:0000256" key="6">
    <source>
        <dbReference type="ARBA" id="ARBA00022853"/>
    </source>
</evidence>
<feature type="compositionally biased region" description="Basic and acidic residues" evidence="15">
    <location>
        <begin position="86"/>
        <end position="97"/>
    </location>
</feature>
<evidence type="ECO:0000256" key="12">
    <source>
        <dbReference type="ARBA" id="ARBA00047583"/>
    </source>
</evidence>
<evidence type="ECO:0000256" key="1">
    <source>
        <dbReference type="ARBA" id="ARBA00004123"/>
    </source>
</evidence>
<dbReference type="EC" id="2.1.1.354" evidence="2"/>